<evidence type="ECO:0000313" key="3">
    <source>
        <dbReference type="Proteomes" id="UP000186469"/>
    </source>
</evidence>
<feature type="compositionally biased region" description="Basic and acidic residues" evidence="1">
    <location>
        <begin position="130"/>
        <end position="148"/>
    </location>
</feature>
<evidence type="ECO:0000256" key="1">
    <source>
        <dbReference type="SAM" id="MobiDB-lite"/>
    </source>
</evidence>
<evidence type="ECO:0000313" key="2">
    <source>
        <dbReference type="EMBL" id="SHN51284.1"/>
    </source>
</evidence>
<feature type="region of interest" description="Disordered" evidence="1">
    <location>
        <begin position="130"/>
        <end position="192"/>
    </location>
</feature>
<dbReference type="OrthoDB" id="9853673at2"/>
<organism evidence="2 3">
    <name type="scientific">Desulfovibrio litoralis DSM 11393</name>
    <dbReference type="NCBI Taxonomy" id="1121455"/>
    <lineage>
        <taxon>Bacteria</taxon>
        <taxon>Pseudomonadati</taxon>
        <taxon>Thermodesulfobacteriota</taxon>
        <taxon>Desulfovibrionia</taxon>
        <taxon>Desulfovibrionales</taxon>
        <taxon>Desulfovibrionaceae</taxon>
        <taxon>Desulfovibrio</taxon>
    </lineage>
</organism>
<dbReference type="Proteomes" id="UP000186469">
    <property type="component" value="Unassembled WGS sequence"/>
</dbReference>
<protein>
    <submittedName>
        <fullName evidence="2">Uncharacterized protein</fullName>
    </submittedName>
</protein>
<dbReference type="EMBL" id="FRDI01000002">
    <property type="protein sequence ID" value="SHN51284.1"/>
    <property type="molecule type" value="Genomic_DNA"/>
</dbReference>
<keyword evidence="3" id="KW-1185">Reference proteome</keyword>
<proteinExistence type="predicted"/>
<accession>A0A1M7RYS1</accession>
<sequence length="201" mass="22586">MINSISNNPADSLHNMLRSLKKEQEQLSENTVMDPIINENQIDSSHTNPNLMSNNFVSVEREQSKYIEATLTGMKANQKTNDAQQSTLTSILNTAKLEYESAKTAGERYKAIKRAEKRMALYQSDEIRKSAEKTHLKESKEKLEEQAREAILPNEGTRQSSKEVPSENPEEVVQMPEISETDSPPTIDVPVSTVPSIKIIV</sequence>
<dbReference type="AlphaFoldDB" id="A0A1M7RYS1"/>
<reference evidence="2 3" key="1">
    <citation type="submission" date="2016-12" db="EMBL/GenBank/DDBJ databases">
        <authorList>
            <person name="Song W.-J."/>
            <person name="Kurnit D.M."/>
        </authorList>
    </citation>
    <scope>NUCLEOTIDE SEQUENCE [LARGE SCALE GENOMIC DNA]</scope>
    <source>
        <strain evidence="2 3">DSM 11393</strain>
    </source>
</reference>
<dbReference type="RefSeq" id="WP_143145472.1">
    <property type="nucleotide sequence ID" value="NZ_FRDI01000002.1"/>
</dbReference>
<name>A0A1M7RYS1_9BACT</name>
<gene>
    <name evidence="2" type="ORF">SAMN02745728_00335</name>
</gene>